<evidence type="ECO:0000259" key="2">
    <source>
        <dbReference type="Pfam" id="PF13243"/>
    </source>
</evidence>
<dbReference type="InterPro" id="IPR032696">
    <property type="entry name" value="SQ_cyclase_C"/>
</dbReference>
<protein>
    <recommendedName>
        <fullName evidence="6">Squalene cyclase N-terminal domain-containing protein</fullName>
    </recommendedName>
</protein>
<evidence type="ECO:0000259" key="3">
    <source>
        <dbReference type="Pfam" id="PF13249"/>
    </source>
</evidence>
<feature type="domain" description="Squalene cyclase C-terminal" evidence="2">
    <location>
        <begin position="146"/>
        <end position="208"/>
    </location>
</feature>
<keyword evidence="5" id="KW-1185">Reference proteome</keyword>
<dbReference type="Pfam" id="PF13249">
    <property type="entry name" value="SQHop_cyclase_N"/>
    <property type="match status" value="1"/>
</dbReference>
<evidence type="ECO:0000313" key="5">
    <source>
        <dbReference type="Proteomes" id="UP000886520"/>
    </source>
</evidence>
<feature type="domain" description="Squalene cyclase N-terminal" evidence="3">
    <location>
        <begin position="1"/>
        <end position="137"/>
    </location>
</feature>
<dbReference type="Proteomes" id="UP000886520">
    <property type="component" value="Chromosome 21"/>
</dbReference>
<dbReference type="AlphaFoldDB" id="A0A9D4U9G0"/>
<organism evidence="4 5">
    <name type="scientific">Adiantum capillus-veneris</name>
    <name type="common">Maidenhair fern</name>
    <dbReference type="NCBI Taxonomy" id="13818"/>
    <lineage>
        <taxon>Eukaryota</taxon>
        <taxon>Viridiplantae</taxon>
        <taxon>Streptophyta</taxon>
        <taxon>Embryophyta</taxon>
        <taxon>Tracheophyta</taxon>
        <taxon>Polypodiopsida</taxon>
        <taxon>Polypodiidae</taxon>
        <taxon>Polypodiales</taxon>
        <taxon>Pteridineae</taxon>
        <taxon>Pteridaceae</taxon>
        <taxon>Vittarioideae</taxon>
        <taxon>Adiantum</taxon>
    </lineage>
</organism>
<comment type="similarity">
    <text evidence="1">Belongs to the terpene cyclase/mutase family.</text>
</comment>
<name>A0A9D4U9G0_ADICA</name>
<dbReference type="Pfam" id="PF13243">
    <property type="entry name" value="SQHop_cyclase_C"/>
    <property type="match status" value="1"/>
</dbReference>
<reference evidence="4" key="1">
    <citation type="submission" date="2021-01" db="EMBL/GenBank/DDBJ databases">
        <title>Adiantum capillus-veneris genome.</title>
        <authorList>
            <person name="Fang Y."/>
            <person name="Liao Q."/>
        </authorList>
    </citation>
    <scope>NUCLEOTIDE SEQUENCE</scope>
    <source>
        <strain evidence="4">H3</strain>
        <tissue evidence="4">Leaf</tissue>
    </source>
</reference>
<accession>A0A9D4U9G0</accession>
<dbReference type="Gene3D" id="1.50.10.20">
    <property type="match status" value="2"/>
</dbReference>
<gene>
    <name evidence="4" type="ORF">GOP47_0022284</name>
</gene>
<proteinExistence type="inferred from homology"/>
<evidence type="ECO:0008006" key="6">
    <source>
        <dbReference type="Google" id="ProtNLM"/>
    </source>
</evidence>
<dbReference type="SUPFAM" id="SSF81853">
    <property type="entry name" value="Family 10 polysaccharide lyase"/>
    <property type="match status" value="1"/>
</dbReference>
<evidence type="ECO:0000313" key="4">
    <source>
        <dbReference type="EMBL" id="KAI5063737.1"/>
    </source>
</evidence>
<dbReference type="InterPro" id="IPR032697">
    <property type="entry name" value="SQ_cyclase_N"/>
</dbReference>
<evidence type="ECO:0000256" key="1">
    <source>
        <dbReference type="ARBA" id="ARBA00009755"/>
    </source>
</evidence>
<sequence>MACWVHECVVSLMIICDKKPVFKLKPEMSFDELYAEGRKNVRFGFTFGGSWTDKLFVGIEYTFEVMEKMGLVPFRRWGLKEAERWVPKRQEDSEEFLGYYPPMFYAMVCIKIWGYDVTHPVLHRALSGLVMFSIERKEHCVVQSIVSPVWDTALLVRALVESGLLPDHPAFCKAGEWLLEKQITKHIDWSYKSKAGYLPPGRWAFQFFKLNKEEFKNGAIACVVDWINTMQSNIGRQPMT</sequence>
<dbReference type="EMBL" id="JABFUD020000021">
    <property type="protein sequence ID" value="KAI5063737.1"/>
    <property type="molecule type" value="Genomic_DNA"/>
</dbReference>
<comment type="caution">
    <text evidence="4">The sequence shown here is derived from an EMBL/GenBank/DDBJ whole genome shotgun (WGS) entry which is preliminary data.</text>
</comment>
<dbReference type="OrthoDB" id="21502at2759"/>